<evidence type="ECO:0000313" key="9">
    <source>
        <dbReference type="Proteomes" id="UP000652013"/>
    </source>
</evidence>
<organism evidence="8 9">
    <name type="scientific">Spirilliplanes yamanashiensis</name>
    <dbReference type="NCBI Taxonomy" id="42233"/>
    <lineage>
        <taxon>Bacteria</taxon>
        <taxon>Bacillati</taxon>
        <taxon>Actinomycetota</taxon>
        <taxon>Actinomycetes</taxon>
        <taxon>Micromonosporales</taxon>
        <taxon>Micromonosporaceae</taxon>
        <taxon>Spirilliplanes</taxon>
    </lineage>
</organism>
<keyword evidence="9" id="KW-1185">Reference proteome</keyword>
<evidence type="ECO:0000256" key="7">
    <source>
        <dbReference type="SAM" id="MobiDB-lite"/>
    </source>
</evidence>
<protein>
    <recommendedName>
        <fullName evidence="6">SURF1-like protein</fullName>
    </recommendedName>
</protein>
<sequence length="291" mass="31263">MVRAGLSPARPVGNLSRVYRFLVSHRWAGYAAAALATTAVMVLLGDWQWQRYEERTARNARIAAGDNATPTPLGDVLARPGVGDDIGPPPAADQEWATVAVTGRYDATEEVLVRGRTVNGSVGFEIVTPLVLADGTAVFVNRGFLPAPPGDASARPVVPPAPTGQVDLSGRVRFSESGPRPVQRRNGRIEVRRISLDQLARELPYPLFNAYLVLTVQTPLADPALAAVPIPTDNASQSGAYAVQWWVFALMVVGWFAWSVRREAHRDGNRHGGASAATTGTERNAHGPHVR</sequence>
<dbReference type="PANTHER" id="PTHR23427">
    <property type="entry name" value="SURFEIT LOCUS PROTEIN"/>
    <property type="match status" value="1"/>
</dbReference>
<keyword evidence="6" id="KW-1003">Cell membrane</keyword>
<dbReference type="PROSITE" id="PS50895">
    <property type="entry name" value="SURF1"/>
    <property type="match status" value="1"/>
</dbReference>
<comment type="subcellular location">
    <subcellularLocation>
        <location evidence="6">Cell membrane</location>
        <topology evidence="6">Multi-pass membrane protein</topology>
    </subcellularLocation>
    <subcellularLocation>
        <location evidence="1">Membrane</location>
    </subcellularLocation>
</comment>
<dbReference type="CDD" id="cd06662">
    <property type="entry name" value="SURF1"/>
    <property type="match status" value="1"/>
</dbReference>
<evidence type="ECO:0000256" key="3">
    <source>
        <dbReference type="ARBA" id="ARBA00022692"/>
    </source>
</evidence>
<feature type="region of interest" description="Disordered" evidence="7">
    <location>
        <begin position="267"/>
        <end position="291"/>
    </location>
</feature>
<evidence type="ECO:0000256" key="4">
    <source>
        <dbReference type="ARBA" id="ARBA00022989"/>
    </source>
</evidence>
<keyword evidence="4 6" id="KW-1133">Transmembrane helix</keyword>
<comment type="caution">
    <text evidence="8">The sequence shown here is derived from an EMBL/GenBank/DDBJ whole genome shotgun (WGS) entry which is preliminary data.</text>
</comment>
<dbReference type="Proteomes" id="UP000652013">
    <property type="component" value="Unassembled WGS sequence"/>
</dbReference>
<accession>A0A8J3YEF9</accession>
<keyword evidence="3 6" id="KW-0812">Transmembrane</keyword>
<gene>
    <name evidence="8" type="ORF">Sya03_57660</name>
</gene>
<dbReference type="EMBL" id="BOOY01000041">
    <property type="protein sequence ID" value="GIJ06414.1"/>
    <property type="molecule type" value="Genomic_DNA"/>
</dbReference>
<dbReference type="Pfam" id="PF02104">
    <property type="entry name" value="SURF1"/>
    <property type="match status" value="1"/>
</dbReference>
<feature type="transmembrane region" description="Helical" evidence="6">
    <location>
        <begin position="241"/>
        <end position="260"/>
    </location>
</feature>
<feature type="transmembrane region" description="Helical" evidence="6">
    <location>
        <begin position="27"/>
        <end position="45"/>
    </location>
</feature>
<comment type="similarity">
    <text evidence="2 6">Belongs to the SURF1 family.</text>
</comment>
<dbReference type="InterPro" id="IPR002994">
    <property type="entry name" value="Surf1/Shy1"/>
</dbReference>
<dbReference type="AlphaFoldDB" id="A0A8J3YEF9"/>
<evidence type="ECO:0000256" key="6">
    <source>
        <dbReference type="RuleBase" id="RU363076"/>
    </source>
</evidence>
<dbReference type="GO" id="GO:0005886">
    <property type="term" value="C:plasma membrane"/>
    <property type="evidence" value="ECO:0007669"/>
    <property type="project" value="UniProtKB-SubCell"/>
</dbReference>
<name>A0A8J3YEF9_9ACTN</name>
<evidence type="ECO:0000256" key="5">
    <source>
        <dbReference type="ARBA" id="ARBA00023136"/>
    </source>
</evidence>
<evidence type="ECO:0000313" key="8">
    <source>
        <dbReference type="EMBL" id="GIJ06414.1"/>
    </source>
</evidence>
<evidence type="ECO:0000256" key="2">
    <source>
        <dbReference type="ARBA" id="ARBA00007165"/>
    </source>
</evidence>
<dbReference type="PANTHER" id="PTHR23427:SF2">
    <property type="entry name" value="SURFEIT LOCUS PROTEIN 1"/>
    <property type="match status" value="1"/>
</dbReference>
<keyword evidence="5 6" id="KW-0472">Membrane</keyword>
<evidence type="ECO:0000256" key="1">
    <source>
        <dbReference type="ARBA" id="ARBA00004370"/>
    </source>
</evidence>
<reference evidence="8" key="1">
    <citation type="submission" date="2021-01" db="EMBL/GenBank/DDBJ databases">
        <title>Whole genome shotgun sequence of Spirilliplanes yamanashiensis NBRC 15828.</title>
        <authorList>
            <person name="Komaki H."/>
            <person name="Tamura T."/>
        </authorList>
    </citation>
    <scope>NUCLEOTIDE SEQUENCE</scope>
    <source>
        <strain evidence="8">NBRC 15828</strain>
    </source>
</reference>
<dbReference type="InterPro" id="IPR045214">
    <property type="entry name" value="Surf1/Surf4"/>
</dbReference>
<proteinExistence type="inferred from homology"/>